<dbReference type="OrthoDB" id="9915495at2"/>
<keyword evidence="3" id="KW-1185">Reference proteome</keyword>
<name>A0A552X3D4_9GAMM</name>
<keyword evidence="1" id="KW-0732">Signal</keyword>
<protein>
    <submittedName>
        <fullName evidence="2">Uncharacterized protein</fullName>
    </submittedName>
</protein>
<proteinExistence type="predicted"/>
<dbReference type="Proteomes" id="UP000320359">
    <property type="component" value="Unassembled WGS sequence"/>
</dbReference>
<dbReference type="EMBL" id="VJWL01000001">
    <property type="protein sequence ID" value="TRW49476.1"/>
    <property type="molecule type" value="Genomic_DNA"/>
</dbReference>
<gene>
    <name evidence="2" type="ORF">FM042_01015</name>
</gene>
<feature type="signal peptide" evidence="1">
    <location>
        <begin position="1"/>
        <end position="23"/>
    </location>
</feature>
<evidence type="ECO:0000256" key="1">
    <source>
        <dbReference type="SAM" id="SignalP"/>
    </source>
</evidence>
<evidence type="ECO:0000313" key="2">
    <source>
        <dbReference type="EMBL" id="TRW49476.1"/>
    </source>
</evidence>
<evidence type="ECO:0000313" key="3">
    <source>
        <dbReference type="Proteomes" id="UP000320359"/>
    </source>
</evidence>
<accession>A0A552X3D4</accession>
<comment type="caution">
    <text evidence="2">The sequence shown here is derived from an EMBL/GenBank/DDBJ whole genome shotgun (WGS) entry which is preliminary data.</text>
</comment>
<feature type="chain" id="PRO_5021725913" evidence="1">
    <location>
        <begin position="24"/>
        <end position="210"/>
    </location>
</feature>
<dbReference type="RefSeq" id="WP_143233898.1">
    <property type="nucleotide sequence ID" value="NZ_VJWL01000001.1"/>
</dbReference>
<organism evidence="2 3">
    <name type="scientific">Aliidiomarina halalkaliphila</name>
    <dbReference type="NCBI Taxonomy" id="2593535"/>
    <lineage>
        <taxon>Bacteria</taxon>
        <taxon>Pseudomonadati</taxon>
        <taxon>Pseudomonadota</taxon>
        <taxon>Gammaproteobacteria</taxon>
        <taxon>Alteromonadales</taxon>
        <taxon>Idiomarinaceae</taxon>
        <taxon>Aliidiomarina</taxon>
    </lineage>
</organism>
<reference evidence="2 3" key="1">
    <citation type="submission" date="2019-07" db="EMBL/GenBank/DDBJ databases">
        <authorList>
            <person name="Yang M."/>
            <person name="Zhao D."/>
            <person name="Xiang H."/>
        </authorList>
    </citation>
    <scope>NUCLEOTIDE SEQUENCE [LARGE SCALE GENOMIC DNA]</scope>
    <source>
        <strain evidence="2 3">IM1326</strain>
    </source>
</reference>
<sequence>MLSRSLRKIWWAAMILAMAEAQAGQPPLTPRYLPEPSGHTLVLAPSTALGLRVMTWRLDFDWVEAESFLRGIDDCLVIQQSQSNRLDCITPTDVVTLMSQQGEILWSESQIAPSDPRYMDDEGINMRNLSQTRWEGVLLEKHLEPGPLISVFRRYERLFDDASPWMLYEVFRGAFVLQNRLVNTGHKLTVHGWALDSGLIQVLTLYEEAQ</sequence>
<dbReference type="AlphaFoldDB" id="A0A552X3D4"/>